<gene>
    <name evidence="2" type="ORF">BSAL_63775</name>
</gene>
<keyword evidence="1 2" id="KW-0812">Transmembrane</keyword>
<feature type="transmembrane region" description="Helical" evidence="1">
    <location>
        <begin position="31"/>
        <end position="60"/>
    </location>
</feature>
<accession>A0A0S4IS87</accession>
<sequence length="111" mass="12593">MRNPSLEERDTSTVQLACAEHSVIITTTFGYFQLFLVVVSLLLFFYFVFVCLDTVIVVSFSPWPRGERRITTFFSLLPAALPLPPSLSQSRHHGGLQGYLRVLLFSFFLAC</sequence>
<evidence type="ECO:0000313" key="2">
    <source>
        <dbReference type="EMBL" id="CUF58451.1"/>
    </source>
</evidence>
<evidence type="ECO:0000256" key="1">
    <source>
        <dbReference type="SAM" id="Phobius"/>
    </source>
</evidence>
<dbReference type="VEuPathDB" id="TriTrypDB:BSAL_63775"/>
<name>A0A0S4IS87_BODSA</name>
<protein>
    <submittedName>
        <fullName evidence="2">Transmembrane protein, putative</fullName>
    </submittedName>
</protein>
<reference evidence="3" key="1">
    <citation type="submission" date="2015-09" db="EMBL/GenBank/DDBJ databases">
        <authorList>
            <consortium name="Pathogen Informatics"/>
        </authorList>
    </citation>
    <scope>NUCLEOTIDE SEQUENCE [LARGE SCALE GENOMIC DNA]</scope>
    <source>
        <strain evidence="3">Lake Konstanz</strain>
    </source>
</reference>
<evidence type="ECO:0000313" key="3">
    <source>
        <dbReference type="Proteomes" id="UP000051952"/>
    </source>
</evidence>
<proteinExistence type="predicted"/>
<organism evidence="2 3">
    <name type="scientific">Bodo saltans</name>
    <name type="common">Flagellated protozoan</name>
    <dbReference type="NCBI Taxonomy" id="75058"/>
    <lineage>
        <taxon>Eukaryota</taxon>
        <taxon>Discoba</taxon>
        <taxon>Euglenozoa</taxon>
        <taxon>Kinetoplastea</taxon>
        <taxon>Metakinetoplastina</taxon>
        <taxon>Eubodonida</taxon>
        <taxon>Bodonidae</taxon>
        <taxon>Bodo</taxon>
    </lineage>
</organism>
<dbReference type="EMBL" id="CYKH01000361">
    <property type="protein sequence ID" value="CUF58451.1"/>
    <property type="molecule type" value="Genomic_DNA"/>
</dbReference>
<dbReference type="Proteomes" id="UP000051952">
    <property type="component" value="Unassembled WGS sequence"/>
</dbReference>
<dbReference type="AlphaFoldDB" id="A0A0S4IS87"/>
<keyword evidence="1" id="KW-1133">Transmembrane helix</keyword>
<keyword evidence="1" id="KW-0472">Membrane</keyword>
<keyword evidence="3" id="KW-1185">Reference proteome</keyword>